<dbReference type="Gene3D" id="1.10.1220.10">
    <property type="entry name" value="Met repressor-like"/>
    <property type="match status" value="1"/>
</dbReference>
<dbReference type="PANTHER" id="PTHR35401:SF2">
    <property type="entry name" value="ABC-TYPE TRANSPORT SYSTEM"/>
    <property type="match status" value="1"/>
</dbReference>
<dbReference type="OrthoDB" id="5297731at2"/>
<dbReference type="GO" id="GO:0006355">
    <property type="term" value="P:regulation of DNA-templated transcription"/>
    <property type="evidence" value="ECO:0007669"/>
    <property type="project" value="InterPro"/>
</dbReference>
<keyword evidence="4" id="KW-1185">Reference proteome</keyword>
<dbReference type="STRING" id="1603606.DSOUD_0520"/>
<dbReference type="InterPro" id="IPR014795">
    <property type="entry name" value="TacA_1-like"/>
</dbReference>
<evidence type="ECO:0000256" key="1">
    <source>
        <dbReference type="ARBA" id="ARBA00022649"/>
    </source>
</evidence>
<proteinExistence type="inferred from homology"/>
<name>A0A0M5IMQ9_9BACT</name>
<dbReference type="InterPro" id="IPR013321">
    <property type="entry name" value="Arc_rbn_hlx_hlx"/>
</dbReference>
<dbReference type="EMBL" id="CP010802">
    <property type="protein sequence ID" value="ALC15311.1"/>
    <property type="molecule type" value="Genomic_DNA"/>
</dbReference>
<dbReference type="Pfam" id="PF08681">
    <property type="entry name" value="TacA1"/>
    <property type="match status" value="1"/>
</dbReference>
<organism evidence="3 4">
    <name type="scientific">Desulfuromonas soudanensis</name>
    <dbReference type="NCBI Taxonomy" id="1603606"/>
    <lineage>
        <taxon>Bacteria</taxon>
        <taxon>Pseudomonadati</taxon>
        <taxon>Thermodesulfobacteriota</taxon>
        <taxon>Desulfuromonadia</taxon>
        <taxon>Desulfuromonadales</taxon>
        <taxon>Desulfuromonadaceae</taxon>
        <taxon>Desulfuromonas</taxon>
    </lineage>
</organism>
<evidence type="ECO:0000313" key="3">
    <source>
        <dbReference type="EMBL" id="ALC15311.1"/>
    </source>
</evidence>
<gene>
    <name evidence="3" type="ORF">DSOUD_0520</name>
</gene>
<dbReference type="SUPFAM" id="SSF47598">
    <property type="entry name" value="Ribbon-helix-helix"/>
    <property type="match status" value="1"/>
</dbReference>
<comment type="similarity">
    <text evidence="2">Belongs to the TacA antitoxin family.</text>
</comment>
<dbReference type="PATRIC" id="fig|1603606.3.peg.563"/>
<dbReference type="PANTHER" id="PTHR35401">
    <property type="entry name" value="COPG FAMILY HELIX-TURN-HELIX PROTEIN-RELATED-RELATED"/>
    <property type="match status" value="1"/>
</dbReference>
<dbReference type="AlphaFoldDB" id="A0A0M5IMQ9"/>
<evidence type="ECO:0008006" key="5">
    <source>
        <dbReference type="Google" id="ProtNLM"/>
    </source>
</evidence>
<dbReference type="InterPro" id="IPR010985">
    <property type="entry name" value="Ribbon_hlx_hlx"/>
</dbReference>
<dbReference type="Gene3D" id="1.20.890.30">
    <property type="entry name" value="VCA0319-like"/>
    <property type="match status" value="1"/>
</dbReference>
<dbReference type="RefSeq" id="WP_053549534.1">
    <property type="nucleotide sequence ID" value="NZ_CP010802.1"/>
</dbReference>
<evidence type="ECO:0000256" key="2">
    <source>
        <dbReference type="ARBA" id="ARBA00049988"/>
    </source>
</evidence>
<sequence length="92" mass="10108">MAAKTERITTRVPENVHALLERAAGLLGSTMNQFVVQAAVDRAKQVVEDENIIRLSGESTRLFFETLENPPVPAAKLLEAARAHKERLNAAD</sequence>
<reference evidence="3 4" key="1">
    <citation type="submission" date="2015-07" db="EMBL/GenBank/DDBJ databases">
        <title>Isolation and Genomic Characterization of a Novel Halophilic Metal-Reducing Deltaproteobacterium from the Deep Subsurface.</title>
        <authorList>
            <person name="Badalamenti J.P."/>
            <person name="Summers Z.M."/>
            <person name="Gralnick J.A."/>
            <person name="Bond D.R."/>
        </authorList>
    </citation>
    <scope>NUCLEOTIDE SEQUENCE [LARGE SCALE GENOMIC DNA]</scope>
    <source>
        <strain evidence="3 4">WTL</strain>
    </source>
</reference>
<evidence type="ECO:0000313" key="4">
    <source>
        <dbReference type="Proteomes" id="UP000057158"/>
    </source>
</evidence>
<dbReference type="Proteomes" id="UP000057158">
    <property type="component" value="Chromosome"/>
</dbReference>
<dbReference type="KEGG" id="des:DSOUD_0520"/>
<accession>A0A0M5IMQ9</accession>
<keyword evidence="1" id="KW-1277">Toxin-antitoxin system</keyword>
<protein>
    <recommendedName>
        <fullName evidence="5">DUF1778 domain-containing protein</fullName>
    </recommendedName>
</protein>